<evidence type="ECO:0000313" key="14">
    <source>
        <dbReference type="EMBL" id="MEJ5862977.1"/>
    </source>
</evidence>
<dbReference type="Pfam" id="PF03315">
    <property type="entry name" value="SDH_beta"/>
    <property type="match status" value="1"/>
</dbReference>
<reference evidence="14 15" key="1">
    <citation type="submission" date="2024-02" db="EMBL/GenBank/DDBJ databases">
        <title>Identification of pathogenicity and growth-promoting function of Pseudomonas putida variant.</title>
        <authorList>
            <person name="Sun J."/>
        </authorList>
    </citation>
    <scope>NUCLEOTIDE SEQUENCE [LARGE SCALE GENOMIC DNA]</scope>
    <source>
        <strain evidence="14 15">A03</strain>
    </source>
</reference>
<dbReference type="NCBIfam" id="TIGR00720">
    <property type="entry name" value="sda_mono"/>
    <property type="match status" value="1"/>
</dbReference>
<evidence type="ECO:0000259" key="12">
    <source>
        <dbReference type="Pfam" id="PF03313"/>
    </source>
</evidence>
<evidence type="ECO:0000256" key="6">
    <source>
        <dbReference type="ARBA" id="ARBA00022723"/>
    </source>
</evidence>
<proteinExistence type="inferred from homology"/>
<evidence type="ECO:0000256" key="2">
    <source>
        <dbReference type="ARBA" id="ARBA00004742"/>
    </source>
</evidence>
<keyword evidence="5 11" id="KW-0004">4Fe-4S</keyword>
<dbReference type="Proteomes" id="UP001380290">
    <property type="component" value="Unassembled WGS sequence"/>
</dbReference>
<sequence>MAISVFDLFKIGIGPSSSHTVGPMRAAATFAQALRERGLLAQVTRVEVRLYGSLSATGVGHATDRACLLGLMGQWPDRIDPHSIEPRIDQLMQEQCLMLDGSHSVAFQYNRDMRLLDESLPYHPNAMTLEAFDDQHSLFSQTYYSVGGGFIVEQSEIDAPSANANDVALPYEFSSGAELLALCKQHGLSVSQLMMANECAWRPEAEVRGGLLKIWAVMGECVENGLQNEGILPGGLKVKRRAARLHRSLQELGKPNVIGSTLSAMEWVNLFALAVNEENAAGGRMVTAPTNGAAGIIPAVLHYYMKFSPEACDDDVVTFLLAAAAVGILCKKNASISGAEVGCQGEVGSACSMAAAGLAQVLGATPPQLENAAEIALEHNLGLTCDPVGGLVQVPCIERNAIAAVKAINAVQMALRGDGEHFISLDRVIRTMRDTGADMHANYKETSRGGLAVAFVEC</sequence>
<dbReference type="InterPro" id="IPR005131">
    <property type="entry name" value="Ser_deHydtase_bsu"/>
</dbReference>
<evidence type="ECO:0000259" key="13">
    <source>
        <dbReference type="Pfam" id="PF03315"/>
    </source>
</evidence>
<evidence type="ECO:0000256" key="11">
    <source>
        <dbReference type="RuleBase" id="RU366059"/>
    </source>
</evidence>
<evidence type="ECO:0000256" key="7">
    <source>
        <dbReference type="ARBA" id="ARBA00023004"/>
    </source>
</evidence>
<comment type="similarity">
    <text evidence="3 11">Belongs to the iron-sulfur dependent L-serine dehydratase family.</text>
</comment>
<dbReference type="RefSeq" id="WP_339598733.1">
    <property type="nucleotide sequence ID" value="NZ_JBBHLC010000011.1"/>
</dbReference>
<keyword evidence="15" id="KW-1185">Reference proteome</keyword>
<comment type="pathway">
    <text evidence="2">Carbohydrate biosynthesis; gluconeogenesis.</text>
</comment>
<evidence type="ECO:0000256" key="5">
    <source>
        <dbReference type="ARBA" id="ARBA00022485"/>
    </source>
</evidence>
<dbReference type="EC" id="4.3.1.17" evidence="11"/>
<dbReference type="PANTHER" id="PTHR30182">
    <property type="entry name" value="L-SERINE DEHYDRATASE"/>
    <property type="match status" value="1"/>
</dbReference>
<dbReference type="InterPro" id="IPR005130">
    <property type="entry name" value="Ser_deHydtase-like_asu"/>
</dbReference>
<comment type="caution">
    <text evidence="14">The sequence shown here is derived from an EMBL/GenBank/DDBJ whole genome shotgun (WGS) entry which is preliminary data.</text>
</comment>
<evidence type="ECO:0000256" key="10">
    <source>
        <dbReference type="ARBA" id="ARBA00049406"/>
    </source>
</evidence>
<dbReference type="Pfam" id="PF03313">
    <property type="entry name" value="SDH_alpha"/>
    <property type="match status" value="1"/>
</dbReference>
<keyword evidence="9 11" id="KW-0456">Lyase</keyword>
<evidence type="ECO:0000256" key="3">
    <source>
        <dbReference type="ARBA" id="ARBA00008636"/>
    </source>
</evidence>
<organism evidence="14 15">
    <name type="scientific">Pseudomonas farsensis</name>
    <dbReference type="NCBI Taxonomy" id="2745492"/>
    <lineage>
        <taxon>Bacteria</taxon>
        <taxon>Pseudomonadati</taxon>
        <taxon>Pseudomonadota</taxon>
        <taxon>Gammaproteobacteria</taxon>
        <taxon>Pseudomonadales</taxon>
        <taxon>Pseudomonadaceae</taxon>
        <taxon>Pseudomonas</taxon>
    </lineage>
</organism>
<evidence type="ECO:0000256" key="8">
    <source>
        <dbReference type="ARBA" id="ARBA00023014"/>
    </source>
</evidence>
<dbReference type="EMBL" id="JBBHLC010000011">
    <property type="protein sequence ID" value="MEJ5862977.1"/>
    <property type="molecule type" value="Genomic_DNA"/>
</dbReference>
<dbReference type="PANTHER" id="PTHR30182:SF1">
    <property type="entry name" value="L-SERINE DEHYDRATASE 1"/>
    <property type="match status" value="1"/>
</dbReference>
<comment type="catalytic activity">
    <reaction evidence="10 11">
        <text>L-serine = pyruvate + NH4(+)</text>
        <dbReference type="Rhea" id="RHEA:19169"/>
        <dbReference type="ChEBI" id="CHEBI:15361"/>
        <dbReference type="ChEBI" id="CHEBI:28938"/>
        <dbReference type="ChEBI" id="CHEBI:33384"/>
        <dbReference type="EC" id="4.3.1.17"/>
    </reaction>
</comment>
<name>A0ABU8QQR8_9PSED</name>
<dbReference type="SUPFAM" id="SSF143548">
    <property type="entry name" value="Serine metabolism enzymes domain"/>
    <property type="match status" value="1"/>
</dbReference>
<keyword evidence="4 11" id="KW-0312">Gluconeogenesis</keyword>
<comment type="cofactor">
    <cofactor evidence="1 11">
        <name>[4Fe-4S] cluster</name>
        <dbReference type="ChEBI" id="CHEBI:49883"/>
    </cofactor>
</comment>
<dbReference type="GO" id="GO:0003941">
    <property type="term" value="F:L-serine ammonia-lyase activity"/>
    <property type="evidence" value="ECO:0007669"/>
    <property type="project" value="UniProtKB-EC"/>
</dbReference>
<keyword evidence="8 11" id="KW-0411">Iron-sulfur</keyword>
<dbReference type="Gene3D" id="3.30.1330.90">
    <property type="entry name" value="D-3-phosphoglycerate dehydrogenase, domain 3"/>
    <property type="match status" value="1"/>
</dbReference>
<evidence type="ECO:0000256" key="1">
    <source>
        <dbReference type="ARBA" id="ARBA00001966"/>
    </source>
</evidence>
<keyword evidence="7 11" id="KW-0408">Iron</keyword>
<feature type="domain" description="Serine dehydratase beta chain" evidence="13">
    <location>
        <begin position="4"/>
        <end position="155"/>
    </location>
</feature>
<evidence type="ECO:0000313" key="15">
    <source>
        <dbReference type="Proteomes" id="UP001380290"/>
    </source>
</evidence>
<dbReference type="InterPro" id="IPR051318">
    <property type="entry name" value="Fe-S_L-Ser"/>
</dbReference>
<feature type="domain" description="Serine dehydratase-like alpha subunit" evidence="12">
    <location>
        <begin position="185"/>
        <end position="452"/>
    </location>
</feature>
<gene>
    <name evidence="14" type="ORF">V7S98_07015</name>
</gene>
<evidence type="ECO:0000256" key="4">
    <source>
        <dbReference type="ARBA" id="ARBA00022432"/>
    </source>
</evidence>
<dbReference type="InterPro" id="IPR029009">
    <property type="entry name" value="ASB_dom_sf"/>
</dbReference>
<protein>
    <recommendedName>
        <fullName evidence="11">L-serine dehydratase</fullName>
        <ecNumber evidence="11">4.3.1.17</ecNumber>
    </recommendedName>
</protein>
<evidence type="ECO:0000256" key="9">
    <source>
        <dbReference type="ARBA" id="ARBA00023239"/>
    </source>
</evidence>
<accession>A0ABU8QQR8</accession>
<dbReference type="InterPro" id="IPR004644">
    <property type="entry name" value="Fe-S_L-Ser_mono"/>
</dbReference>
<keyword evidence="6 11" id="KW-0479">Metal-binding</keyword>